<evidence type="ECO:0000256" key="7">
    <source>
        <dbReference type="ARBA" id="ARBA00023128"/>
    </source>
</evidence>
<proteinExistence type="inferred from homology"/>
<evidence type="ECO:0000256" key="1">
    <source>
        <dbReference type="ARBA" id="ARBA00004370"/>
    </source>
</evidence>
<dbReference type="STRING" id="1071380.I2GXP3"/>
<dbReference type="PROSITE" id="PS51847">
    <property type="entry name" value="SMP"/>
    <property type="match status" value="1"/>
</dbReference>
<feature type="domain" description="SMP-LTD" evidence="10">
    <location>
        <begin position="1"/>
        <end position="265"/>
    </location>
</feature>
<dbReference type="HAMAP" id="MF_03104">
    <property type="entry name" value="Mdm12"/>
    <property type="match status" value="1"/>
</dbReference>
<evidence type="ECO:0000256" key="8">
    <source>
        <dbReference type="ARBA" id="ARBA00023136"/>
    </source>
</evidence>
<dbReference type="InterPro" id="IPR027532">
    <property type="entry name" value="Mdm12"/>
</dbReference>
<dbReference type="GO" id="GO:0070096">
    <property type="term" value="P:mitochondrial outer membrane translocase complex assembly"/>
    <property type="evidence" value="ECO:0007669"/>
    <property type="project" value="EnsemblFungi"/>
</dbReference>
<evidence type="ECO:0000313" key="11">
    <source>
        <dbReference type="EMBL" id="CCH58895.1"/>
    </source>
</evidence>
<dbReference type="PANTHER" id="PTHR28204:SF1">
    <property type="entry name" value="MITOCHONDRIAL DISTRIBUTION AND MORPHOLOGY PROTEIN 12"/>
    <property type="match status" value="1"/>
</dbReference>
<dbReference type="EMBL" id="HE806317">
    <property type="protein sequence ID" value="CCH58895.1"/>
    <property type="molecule type" value="Genomic_DNA"/>
</dbReference>
<dbReference type="GO" id="GO:0015917">
    <property type="term" value="P:aminophospholipid transport"/>
    <property type="evidence" value="ECO:0007669"/>
    <property type="project" value="EnsemblFungi"/>
</dbReference>
<dbReference type="OMA" id="AAWPSWI"/>
<dbReference type="GO" id="GO:1990456">
    <property type="term" value="P:mitochondrion-endoplasmic reticulum membrane tethering"/>
    <property type="evidence" value="ECO:0007669"/>
    <property type="project" value="EnsemblFungi"/>
</dbReference>
<organism evidence="11 12">
    <name type="scientific">Henningerozyma blattae (strain ATCC 34711 / CBS 6284 / DSM 70876 / NBRC 10599 / NRRL Y-10934 / UCD 77-7)</name>
    <name type="common">Yeast</name>
    <name type="synonym">Tetrapisispora blattae</name>
    <dbReference type="NCBI Taxonomy" id="1071380"/>
    <lineage>
        <taxon>Eukaryota</taxon>
        <taxon>Fungi</taxon>
        <taxon>Dikarya</taxon>
        <taxon>Ascomycota</taxon>
        <taxon>Saccharomycotina</taxon>
        <taxon>Saccharomycetes</taxon>
        <taxon>Saccharomycetales</taxon>
        <taxon>Saccharomycetaceae</taxon>
        <taxon>Henningerozyma</taxon>
    </lineage>
</organism>
<dbReference type="CDD" id="cd21672">
    <property type="entry name" value="SMP_Mdm12"/>
    <property type="match status" value="1"/>
</dbReference>
<evidence type="ECO:0000256" key="2">
    <source>
        <dbReference type="ARBA" id="ARBA00022448"/>
    </source>
</evidence>
<keyword evidence="3 9" id="KW-1000">Mitochondrion outer membrane</keyword>
<keyword evidence="8 9" id="KW-0472">Membrane</keyword>
<dbReference type="FunCoup" id="I2GXP3">
    <property type="interactions" value="71"/>
</dbReference>
<keyword evidence="6" id="KW-0446">Lipid-binding</keyword>
<dbReference type="GO" id="GO:0045040">
    <property type="term" value="P:protein insertion into mitochondrial outer membrane"/>
    <property type="evidence" value="ECO:0007669"/>
    <property type="project" value="UniProtKB-UniRule"/>
</dbReference>
<evidence type="ECO:0000313" key="12">
    <source>
        <dbReference type="Proteomes" id="UP000002866"/>
    </source>
</evidence>
<keyword evidence="2" id="KW-0813">Transport</keyword>
<sequence length="275" mass="31229">MSLDINWEEIKDDPNLVISIKESLNDFIESIHLPSYVNNLQIKHLNLGETGPNIILRQITDPLEDFYKAIRDEQDVGNPGHPSLTGSAYQQQTLSPIEDPNKQPSTREDVAKAVHDIQCLAELEYVGDLSLTLTASLTLNYPSTNFVTLPIKLKISGIQIHSLCLLAYLSNQLFVSILCDINDPIIDNREFSNDSFNPIFANKNSLERISIIRNMKIETEIGQEYQGEGSVLKSIGQLEELLLEKLKTFLRNELAWPNWLNLDFNDESDLEEDHH</sequence>
<comment type="subcellular location">
    <subcellularLocation>
        <location evidence="1">Membrane</location>
    </subcellularLocation>
    <subcellularLocation>
        <location evidence="9">Mitochondrion outer membrane</location>
        <topology evidence="9">Peripheral membrane protein</topology>
        <orientation evidence="9">Cytoplasmic side</orientation>
    </subcellularLocation>
    <subcellularLocation>
        <location evidence="9">Endoplasmic reticulum membrane</location>
        <topology evidence="9">Peripheral membrane protein</topology>
        <orientation evidence="9">Cytoplasmic side</orientation>
    </subcellularLocation>
    <text evidence="9">The ERMES/MDM complex localizes to a few discrete foci (around 10 per single cell), that represent mitochondria-endoplasmic reticulum junctions. These foci are often found next to mtDNA nucleoids.</text>
</comment>
<evidence type="ECO:0000256" key="3">
    <source>
        <dbReference type="ARBA" id="ARBA00022787"/>
    </source>
</evidence>
<dbReference type="InParanoid" id="I2GXP3"/>
<evidence type="ECO:0000256" key="5">
    <source>
        <dbReference type="ARBA" id="ARBA00023055"/>
    </source>
</evidence>
<dbReference type="GO" id="GO:0007031">
    <property type="term" value="P:peroxisome organization"/>
    <property type="evidence" value="ECO:0007669"/>
    <property type="project" value="EnsemblFungi"/>
</dbReference>
<dbReference type="GO" id="GO:0005789">
    <property type="term" value="C:endoplasmic reticulum membrane"/>
    <property type="evidence" value="ECO:0007669"/>
    <property type="project" value="UniProtKB-SubCell"/>
</dbReference>
<dbReference type="GO" id="GO:0120013">
    <property type="term" value="F:lipid transfer activity"/>
    <property type="evidence" value="ECO:0007669"/>
    <property type="project" value="EnsemblFungi"/>
</dbReference>
<dbReference type="eggNOG" id="ENOG502QQS2">
    <property type="taxonomic scope" value="Eukaryota"/>
</dbReference>
<evidence type="ECO:0000256" key="9">
    <source>
        <dbReference type="HAMAP-Rule" id="MF_03104"/>
    </source>
</evidence>
<dbReference type="GO" id="GO:0032865">
    <property type="term" value="C:ERMES complex"/>
    <property type="evidence" value="ECO:0007669"/>
    <property type="project" value="UniProtKB-UniRule"/>
</dbReference>
<evidence type="ECO:0000259" key="10">
    <source>
        <dbReference type="PROSITE" id="PS51847"/>
    </source>
</evidence>
<dbReference type="Pfam" id="PF26544">
    <property type="entry name" value="Mdm12"/>
    <property type="match status" value="1"/>
</dbReference>
<keyword evidence="5" id="KW-0445">Lipid transport</keyword>
<dbReference type="PANTHER" id="PTHR28204">
    <property type="entry name" value="MITOCHONDRIAL DISTRIBUTION AND MORPHOLOGY PROTEIN 12"/>
    <property type="match status" value="1"/>
</dbReference>
<dbReference type="GO" id="GO:0000001">
    <property type="term" value="P:mitochondrion inheritance"/>
    <property type="evidence" value="ECO:0007669"/>
    <property type="project" value="EnsemblFungi"/>
</dbReference>
<comment type="function">
    <text evidence="9">Component of the ERMES/MDM complex, which serves as a molecular tether to connect the endoplasmic reticulum (ER) and mitochondria. Components of this complex are involved in the control of mitochondrial shape and protein biogenesis, and function in nonvesicular lipid trafficking between the ER and mitochondria. MDM12 is required for the interaction of the ER-resident membrane protein MMM1 and the outer mitochondrial membrane-resident beta-barrel protein MDM10. The MDM12-MMM1 subcomplex functions in the major beta-barrel assembly pathway that is responsible for biogenesis of all mitochondrial outer membrane beta-barrel proteins, and acts in a late step after the SAM complex. The MDM10-MDM12-MMM1 subcomplex further acts in the TOM40-specific pathway after the action of the MDM12-MMM1 complex. Essential for establishing and maintaining the structure of mitochondria and maintenance of mtDNA nucleoids.</text>
</comment>
<dbReference type="InterPro" id="IPR031468">
    <property type="entry name" value="SMP_LBD"/>
</dbReference>
<accession>I2GXP3</accession>
<comment type="similarity">
    <text evidence="9">Belongs to the MDM12 family.</text>
</comment>
<keyword evidence="7 9" id="KW-0496">Mitochondrion</keyword>
<comment type="subunit">
    <text evidence="9">Component of the ER-mitochondria encounter structure (ERMES) or MDM complex, composed of MMM1, MDM10, MDM12 and MDM34. A MMM1 homodimer associates with one molecule of MDM12 on each side in a pairwise head-to-tail manner, and the SMP-LTD domains of MMM1 and MDM12 generate a continuous hydrophobic tunnel for phospholipid trafficking.</text>
</comment>
<dbReference type="GeneID" id="14494713"/>
<evidence type="ECO:0000256" key="6">
    <source>
        <dbReference type="ARBA" id="ARBA00023121"/>
    </source>
</evidence>
<gene>
    <name evidence="11" type="primary">TBLA0B00510</name>
    <name evidence="9" type="synonym">MDM12</name>
    <name evidence="11" type="ORF">TBLA_0B00510</name>
</gene>
<keyword evidence="12" id="KW-1185">Reference proteome</keyword>
<evidence type="ECO:0000256" key="4">
    <source>
        <dbReference type="ARBA" id="ARBA00022824"/>
    </source>
</evidence>
<reference evidence="11 12" key="1">
    <citation type="journal article" date="2011" name="Proc. Natl. Acad. Sci. U.S.A.">
        <title>Evolutionary erosion of yeast sex chromosomes by mating-type switching accidents.</title>
        <authorList>
            <person name="Gordon J.L."/>
            <person name="Armisen D."/>
            <person name="Proux-Wera E."/>
            <person name="Oheigeartaigh S.S."/>
            <person name="Byrne K.P."/>
            <person name="Wolfe K.H."/>
        </authorList>
    </citation>
    <scope>NUCLEOTIDE SEQUENCE [LARGE SCALE GENOMIC DNA]</scope>
    <source>
        <strain evidence="12">ATCC 34711 / CBS 6284 / DSM 70876 / NBRC 10599 / NRRL Y-10934 / UCD 77-7</strain>
    </source>
</reference>
<dbReference type="OrthoDB" id="3356905at2759"/>
<dbReference type="KEGG" id="tbl:TBLA_0B00510"/>
<name>I2GXP3_HENB6</name>
<dbReference type="AlphaFoldDB" id="I2GXP3"/>
<keyword evidence="4 9" id="KW-0256">Endoplasmic reticulum</keyword>
<dbReference type="RefSeq" id="XP_004178414.1">
    <property type="nucleotide sequence ID" value="XM_004178366.1"/>
</dbReference>
<dbReference type="Proteomes" id="UP000002866">
    <property type="component" value="Chromosome 2"/>
</dbReference>
<dbReference type="GO" id="GO:0008289">
    <property type="term" value="F:lipid binding"/>
    <property type="evidence" value="ECO:0007669"/>
    <property type="project" value="UniProtKB-KW"/>
</dbReference>
<dbReference type="HOGENOM" id="CLU_026794_2_0_1"/>
<protein>
    <recommendedName>
        <fullName evidence="9">Mitochondrial distribution and morphology protein 12</fullName>
    </recommendedName>
    <alternativeName>
        <fullName evidence="9">Mitochondrial inheritance component MDM12</fullName>
    </alternativeName>
</protein>